<dbReference type="GO" id="GO:0016779">
    <property type="term" value="F:nucleotidyltransferase activity"/>
    <property type="evidence" value="ECO:0007669"/>
    <property type="project" value="InterPro"/>
</dbReference>
<dbReference type="Gene3D" id="2.60.120.10">
    <property type="entry name" value="Jelly Rolls"/>
    <property type="match status" value="1"/>
</dbReference>
<accession>A0A2N0VHA7</accession>
<feature type="domain" description="Mannose-6-phosphate isomerase type II C-terminal" evidence="1">
    <location>
        <begin position="68"/>
        <end position="166"/>
    </location>
</feature>
<evidence type="ECO:0000259" key="1">
    <source>
        <dbReference type="Pfam" id="PF01050"/>
    </source>
</evidence>
<evidence type="ECO:0000313" key="2">
    <source>
        <dbReference type="EMBL" id="PKD43569.1"/>
    </source>
</evidence>
<dbReference type="GO" id="GO:0016853">
    <property type="term" value="F:isomerase activity"/>
    <property type="evidence" value="ECO:0007669"/>
    <property type="project" value="UniProtKB-KW"/>
</dbReference>
<dbReference type="InterPro" id="IPR014710">
    <property type="entry name" value="RmlC-like_jellyroll"/>
</dbReference>
<dbReference type="InterPro" id="IPR001538">
    <property type="entry name" value="Man6P_isomerase-2_C"/>
</dbReference>
<dbReference type="OrthoDB" id="9806359at2"/>
<dbReference type="EMBL" id="PISP01000002">
    <property type="protein sequence ID" value="PKD43569.1"/>
    <property type="molecule type" value="Genomic_DNA"/>
</dbReference>
<gene>
    <name evidence="2" type="ORF">CWD77_08350</name>
</gene>
<dbReference type="InterPro" id="IPR011051">
    <property type="entry name" value="RmlC_Cupin_sf"/>
</dbReference>
<keyword evidence="2" id="KW-0413">Isomerase</keyword>
<reference evidence="2 3" key="1">
    <citation type="submission" date="2017-11" db="EMBL/GenBank/DDBJ databases">
        <title>Rhodohalobacter 15182 sp. nov., isolated from a salt lake.</title>
        <authorList>
            <person name="Han S."/>
        </authorList>
    </citation>
    <scope>NUCLEOTIDE SEQUENCE [LARGE SCALE GENOMIC DNA]</scope>
    <source>
        <strain evidence="2 3">15182</strain>
    </source>
</reference>
<dbReference type="SUPFAM" id="SSF51182">
    <property type="entry name" value="RmlC-like cupins"/>
    <property type="match status" value="1"/>
</dbReference>
<evidence type="ECO:0000313" key="3">
    <source>
        <dbReference type="Proteomes" id="UP000233398"/>
    </source>
</evidence>
<proteinExistence type="predicted"/>
<dbReference type="RefSeq" id="WP_101073111.1">
    <property type="nucleotide sequence ID" value="NZ_PISP01000002.1"/>
</dbReference>
<organism evidence="2 3">
    <name type="scientific">Rhodohalobacter barkolensis</name>
    <dbReference type="NCBI Taxonomy" id="2053187"/>
    <lineage>
        <taxon>Bacteria</taxon>
        <taxon>Pseudomonadati</taxon>
        <taxon>Balneolota</taxon>
        <taxon>Balneolia</taxon>
        <taxon>Balneolales</taxon>
        <taxon>Balneolaceae</taxon>
        <taxon>Rhodohalobacter</taxon>
    </lineage>
</organism>
<dbReference type="Pfam" id="PF01050">
    <property type="entry name" value="MannoseP_isomer"/>
    <property type="match status" value="1"/>
</dbReference>
<protein>
    <submittedName>
        <fullName evidence="2">Phosphoheptose isomerase</fullName>
    </submittedName>
</protein>
<keyword evidence="3" id="KW-1185">Reference proteome</keyword>
<sequence length="170" mass="19896">MSQNNYLEDKADVFKKAEELLKKKDFKIISSDKDRPWGGFFVIEEDQASAFIETFFPDLNVSNFAQFKKLSPKLLMVAPEKRLSWQYHYRRSEIWRVIDGTVGVIVSQTDEQTPLKTLHTGDTIRLEQGERHRLVGLDEWAIIAEIWQHIDPENPSDENDIVRLEDDFGR</sequence>
<name>A0A2N0VHA7_9BACT</name>
<comment type="caution">
    <text evidence="2">The sequence shown here is derived from an EMBL/GenBank/DDBJ whole genome shotgun (WGS) entry which is preliminary data.</text>
</comment>
<dbReference type="GO" id="GO:0005976">
    <property type="term" value="P:polysaccharide metabolic process"/>
    <property type="evidence" value="ECO:0007669"/>
    <property type="project" value="InterPro"/>
</dbReference>
<dbReference type="Proteomes" id="UP000233398">
    <property type="component" value="Unassembled WGS sequence"/>
</dbReference>
<dbReference type="AlphaFoldDB" id="A0A2N0VHA7"/>